<proteinExistence type="predicted"/>
<dbReference type="EMBL" id="GGEC01050352">
    <property type="protein sequence ID" value="MBX30836.1"/>
    <property type="molecule type" value="Transcribed_RNA"/>
</dbReference>
<protein>
    <submittedName>
        <fullName evidence="2">Uncharacterized protein MANES_02G067500</fullName>
    </submittedName>
</protein>
<sequence length="45" mass="5000">MAVMRSERRSKQRRGSGDCCEAEATMDSSCATKTPNRERGTFSLT</sequence>
<dbReference type="AlphaFoldDB" id="A0A2P2MKT7"/>
<evidence type="ECO:0000256" key="1">
    <source>
        <dbReference type="SAM" id="MobiDB-lite"/>
    </source>
</evidence>
<reference evidence="2" key="1">
    <citation type="submission" date="2018-02" db="EMBL/GenBank/DDBJ databases">
        <title>Rhizophora mucronata_Transcriptome.</title>
        <authorList>
            <person name="Meera S.P."/>
            <person name="Sreeshan A."/>
            <person name="Augustine A."/>
        </authorList>
    </citation>
    <scope>NUCLEOTIDE SEQUENCE</scope>
    <source>
        <tissue evidence="2">Leaf</tissue>
    </source>
</reference>
<name>A0A2P2MKT7_RHIMU</name>
<evidence type="ECO:0000313" key="2">
    <source>
        <dbReference type="EMBL" id="MBX30836.1"/>
    </source>
</evidence>
<organism evidence="2">
    <name type="scientific">Rhizophora mucronata</name>
    <name type="common">Asiatic mangrove</name>
    <dbReference type="NCBI Taxonomy" id="61149"/>
    <lineage>
        <taxon>Eukaryota</taxon>
        <taxon>Viridiplantae</taxon>
        <taxon>Streptophyta</taxon>
        <taxon>Embryophyta</taxon>
        <taxon>Tracheophyta</taxon>
        <taxon>Spermatophyta</taxon>
        <taxon>Magnoliopsida</taxon>
        <taxon>eudicotyledons</taxon>
        <taxon>Gunneridae</taxon>
        <taxon>Pentapetalae</taxon>
        <taxon>rosids</taxon>
        <taxon>fabids</taxon>
        <taxon>Malpighiales</taxon>
        <taxon>Rhizophoraceae</taxon>
        <taxon>Rhizophora</taxon>
    </lineage>
</organism>
<feature type="region of interest" description="Disordered" evidence="1">
    <location>
        <begin position="1"/>
        <end position="45"/>
    </location>
</feature>
<accession>A0A2P2MKT7</accession>
<feature type="compositionally biased region" description="Basic and acidic residues" evidence="1">
    <location>
        <begin position="35"/>
        <end position="45"/>
    </location>
</feature>